<dbReference type="RefSeq" id="XP_026672684.1">
    <property type="nucleotide sequence ID" value="XM_026816883.1"/>
</dbReference>
<feature type="compositionally biased region" description="Low complexity" evidence="3">
    <location>
        <begin position="780"/>
        <end position="791"/>
    </location>
</feature>
<name>A0AAJ7WEQ6_9HYME</name>
<proteinExistence type="inferred from homology"/>
<dbReference type="GO" id="GO:0008083">
    <property type="term" value="F:growth factor activity"/>
    <property type="evidence" value="ECO:0007669"/>
    <property type="project" value="InterPro"/>
</dbReference>
<feature type="compositionally biased region" description="Basic residues" evidence="3">
    <location>
        <begin position="571"/>
        <end position="586"/>
    </location>
</feature>
<feature type="compositionally biased region" description="Basic and acidic residues" evidence="3">
    <location>
        <begin position="143"/>
        <end position="155"/>
    </location>
</feature>
<evidence type="ECO:0000313" key="4">
    <source>
        <dbReference type="Proteomes" id="UP000694925"/>
    </source>
</evidence>
<dbReference type="Gene3D" id="2.80.10.50">
    <property type="match status" value="1"/>
</dbReference>
<evidence type="ECO:0000256" key="3">
    <source>
        <dbReference type="SAM" id="MobiDB-lite"/>
    </source>
</evidence>
<dbReference type="Pfam" id="PF00167">
    <property type="entry name" value="FGF"/>
    <property type="match status" value="1"/>
</dbReference>
<feature type="compositionally biased region" description="Low complexity" evidence="3">
    <location>
        <begin position="742"/>
        <end position="757"/>
    </location>
</feature>
<gene>
    <name evidence="5 6 7 8 9 10" type="primary">LOC108628914</name>
</gene>
<evidence type="ECO:0000313" key="7">
    <source>
        <dbReference type="RefSeq" id="XP_026672682.1"/>
    </source>
</evidence>
<dbReference type="PROSITE" id="PS00247">
    <property type="entry name" value="HBGF_FGF"/>
    <property type="match status" value="1"/>
</dbReference>
<dbReference type="PRINTS" id="PR00262">
    <property type="entry name" value="IL1HBGF"/>
</dbReference>
<dbReference type="SMART" id="SM00442">
    <property type="entry name" value="FGF"/>
    <property type="match status" value="1"/>
</dbReference>
<feature type="compositionally biased region" description="Basic residues" evidence="3">
    <location>
        <begin position="293"/>
        <end position="303"/>
    </location>
</feature>
<dbReference type="InterPro" id="IPR002209">
    <property type="entry name" value="Fibroblast_GF_fam"/>
</dbReference>
<dbReference type="InterPro" id="IPR008996">
    <property type="entry name" value="IL1/FGF"/>
</dbReference>
<feature type="region of interest" description="Disordered" evidence="3">
    <location>
        <begin position="274"/>
        <end position="305"/>
    </location>
</feature>
<organism evidence="4 10">
    <name type="scientific">Ceratina calcarata</name>
    <dbReference type="NCBI Taxonomy" id="156304"/>
    <lineage>
        <taxon>Eukaryota</taxon>
        <taxon>Metazoa</taxon>
        <taxon>Ecdysozoa</taxon>
        <taxon>Arthropoda</taxon>
        <taxon>Hexapoda</taxon>
        <taxon>Insecta</taxon>
        <taxon>Pterygota</taxon>
        <taxon>Neoptera</taxon>
        <taxon>Endopterygota</taxon>
        <taxon>Hymenoptera</taxon>
        <taxon>Apocrita</taxon>
        <taxon>Aculeata</taxon>
        <taxon>Apoidea</taxon>
        <taxon>Anthophila</taxon>
        <taxon>Apidae</taxon>
        <taxon>Ceratina</taxon>
        <taxon>Zadontomerus</taxon>
    </lineage>
</organism>
<dbReference type="KEGG" id="ccal:108628914"/>
<dbReference type="SUPFAM" id="SSF50353">
    <property type="entry name" value="Cytokine"/>
    <property type="match status" value="1"/>
</dbReference>
<protein>
    <recommendedName>
        <fullName evidence="2">Fibroblast growth factor</fullName>
        <shortName evidence="2">FGF</shortName>
    </recommendedName>
</protein>
<feature type="region of interest" description="Disordered" evidence="3">
    <location>
        <begin position="111"/>
        <end position="183"/>
    </location>
</feature>
<dbReference type="RefSeq" id="XP_026672681.1">
    <property type="nucleotide sequence ID" value="XM_026816880.1"/>
</dbReference>
<feature type="compositionally biased region" description="Basic and acidic residues" evidence="3">
    <location>
        <begin position="274"/>
        <end position="285"/>
    </location>
</feature>
<accession>A0AAJ7WEQ6</accession>
<dbReference type="PANTHER" id="PTHR11486">
    <property type="entry name" value="FIBROBLAST GROWTH FACTOR"/>
    <property type="match status" value="1"/>
</dbReference>
<feature type="region of interest" description="Disordered" evidence="3">
    <location>
        <begin position="540"/>
        <end position="809"/>
    </location>
</feature>
<comment type="similarity">
    <text evidence="1 2">Belongs to the heparin-binding growth factors family.</text>
</comment>
<evidence type="ECO:0000256" key="2">
    <source>
        <dbReference type="RuleBase" id="RU049442"/>
    </source>
</evidence>
<dbReference type="RefSeq" id="XP_026672683.1">
    <property type="nucleotide sequence ID" value="XM_026816882.1"/>
</dbReference>
<dbReference type="RefSeq" id="XP_026672685.1">
    <property type="nucleotide sequence ID" value="XM_026816884.1"/>
</dbReference>
<evidence type="ECO:0000313" key="9">
    <source>
        <dbReference type="RefSeq" id="XP_026672684.1"/>
    </source>
</evidence>
<feature type="region of interest" description="Disordered" evidence="3">
    <location>
        <begin position="917"/>
        <end position="943"/>
    </location>
</feature>
<feature type="compositionally biased region" description="Acidic residues" evidence="3">
    <location>
        <begin position="922"/>
        <end position="933"/>
    </location>
</feature>
<reference evidence="5 6" key="1">
    <citation type="submission" date="2025-04" db="UniProtKB">
        <authorList>
            <consortium name="RefSeq"/>
        </authorList>
    </citation>
    <scope>IDENTIFICATION</scope>
    <source>
        <tissue evidence="5 6">Whole body</tissue>
    </source>
</reference>
<sequence length="952" mass="104873">MLAEIDTGGPRVLHCDYRADCPIPIELVSTESSLNRDNRVVRTPIVRRLPRSDEKGTATLDDGFVVESRGWFGFFPRRVESASRFIGVRRADETLEEASLQTIRCVDSDYHRNASCPTRPESRPRDTDDRSTLDGATITTGTRTDDRSLEQETSRRLGSSGIPSRIRKNEHEENERDDNRDRRGSWCSKRCVLSTRARNWPRFRVADHVRIGRAARFSSQSSDPSTRYEELVSRSTVASSLADETWKEVDVTNSRSRCESRVAKVVPSIDLRRRTDFPRSRERDGTLTSGDRRTRKKKKKKRREYAYANGRRSTYIQLALLLFLVAFGQCGLHKPSVFNHSAKTSTTGLSVLAIGTVISAVSAAPVDLMGDAGVRAERSANLSHITGASRKIQMYIKNRHLQILPDGTVNGSNDDTSDYTIFQRMSVSRGQLRIQGVATCLYLCMDSCGLLYGSREYTDDCVFNETLEQHNYNTYSSAKWSTAKKTLYLGLNRRGQPRRVQAKGHNLGRLSAYARVLTQVAPLDRVEALQRRLLGAKHNVRHRHNSHRGDLLQQSLCPTLPAQEKDGRDKFRCRKRKKRKKRKRKCRPGEKPGPQCQTTEDGNGGPLVPVGNEGPGTNGTSPESKRSCEGAASEEACRREALSVPSKKRKLRVEEEAAGGDGTSAAGRRNVTASSSNGKSKAPASNAKKVNAAGSMSQSKKPNLTDGKKRRKKEPSARRNPAAVPLPRKRFTPGRVDNTSAVPTATSVPTSGTSSSSWWYPGASTVPSGRGGSPRRRTKPSSSPKSVPLGSNTGPRRVGKSFGRNRTRTIGRVAGAHETTTTAVVLDRTSVQSVTVKVPETVSERSYQDSSTLSVELPKIEEEGLSSTLSESLSVDEDSSSTFSIEHAITTIDPTFAASTEAGAATATTLRLVEEENRSVENVDDTDDSEMFDTPDTTLSTTPGIPIERLAM</sequence>
<dbReference type="AlphaFoldDB" id="A0AAJ7WEQ6"/>
<evidence type="ECO:0000313" key="10">
    <source>
        <dbReference type="RefSeq" id="XP_026672685.1"/>
    </source>
</evidence>
<evidence type="ECO:0000313" key="6">
    <source>
        <dbReference type="RefSeq" id="XP_026672681.1"/>
    </source>
</evidence>
<feature type="compositionally biased region" description="Basic and acidic residues" evidence="3">
    <location>
        <begin position="120"/>
        <end position="132"/>
    </location>
</feature>
<feature type="compositionally biased region" description="Basic residues" evidence="3">
    <location>
        <begin position="797"/>
        <end position="809"/>
    </location>
</feature>
<dbReference type="PRINTS" id="PR00263">
    <property type="entry name" value="HBGFFGF"/>
</dbReference>
<dbReference type="RefSeq" id="XP_026672680.1">
    <property type="nucleotide sequence ID" value="XM_026816879.1"/>
</dbReference>
<evidence type="ECO:0000313" key="8">
    <source>
        <dbReference type="RefSeq" id="XP_026672683.1"/>
    </source>
</evidence>
<keyword evidence="4" id="KW-1185">Reference proteome</keyword>
<evidence type="ECO:0000256" key="1">
    <source>
        <dbReference type="ARBA" id="ARBA00007936"/>
    </source>
</evidence>
<dbReference type="RefSeq" id="XP_026672682.1">
    <property type="nucleotide sequence ID" value="XM_026816881.1"/>
</dbReference>
<dbReference type="CDD" id="cd23311">
    <property type="entry name" value="beta-trefoil_FGF_Bnl-like"/>
    <property type="match status" value="1"/>
</dbReference>
<dbReference type="Proteomes" id="UP000694925">
    <property type="component" value="Unplaced"/>
</dbReference>
<feature type="compositionally biased region" description="Basic and acidic residues" evidence="3">
    <location>
        <begin position="167"/>
        <end position="183"/>
    </location>
</feature>
<evidence type="ECO:0000313" key="5">
    <source>
        <dbReference type="RefSeq" id="XP_026672680.1"/>
    </source>
</evidence>
<dbReference type="GeneID" id="108628914"/>